<dbReference type="Pfam" id="PF00440">
    <property type="entry name" value="TetR_N"/>
    <property type="match status" value="1"/>
</dbReference>
<dbReference type="SUPFAM" id="SSF46689">
    <property type="entry name" value="Homeodomain-like"/>
    <property type="match status" value="1"/>
</dbReference>
<dbReference type="eggNOG" id="COG1309">
    <property type="taxonomic scope" value="Bacteria"/>
</dbReference>
<evidence type="ECO:0000256" key="4">
    <source>
        <dbReference type="PROSITE-ProRule" id="PRU00335"/>
    </source>
</evidence>
<dbReference type="KEGG" id="slr:L21SP2_0642"/>
<keyword evidence="8" id="KW-1185">Reference proteome</keyword>
<dbReference type="GO" id="GO:0003677">
    <property type="term" value="F:DNA binding"/>
    <property type="evidence" value="ECO:0007669"/>
    <property type="project" value="UniProtKB-UniRule"/>
</dbReference>
<reference evidence="7 8" key="1">
    <citation type="journal article" date="2015" name="Stand. Genomic Sci.">
        <title>Complete genome sequence and description of Salinispira pacifica gen. nov., sp. nov., a novel spirochaete isolated form a hypersaline microbial mat.</title>
        <authorList>
            <person name="Ben Hania W."/>
            <person name="Joseph M."/>
            <person name="Schumann P."/>
            <person name="Bunk B."/>
            <person name="Fiebig A."/>
            <person name="Sproer C."/>
            <person name="Klenk H.P."/>
            <person name="Fardeau M.L."/>
            <person name="Spring S."/>
        </authorList>
    </citation>
    <scope>NUCLEOTIDE SEQUENCE [LARGE SCALE GENOMIC DNA]</scope>
    <source>
        <strain evidence="7 8">L21-RPul-D2</strain>
    </source>
</reference>
<evidence type="ECO:0000259" key="6">
    <source>
        <dbReference type="PROSITE" id="PS50977"/>
    </source>
</evidence>
<evidence type="ECO:0000256" key="5">
    <source>
        <dbReference type="SAM" id="MobiDB-lite"/>
    </source>
</evidence>
<dbReference type="InterPro" id="IPR023772">
    <property type="entry name" value="DNA-bd_HTH_TetR-type_CS"/>
</dbReference>
<dbReference type="Gene3D" id="1.10.357.10">
    <property type="entry name" value="Tetracycline Repressor, domain 2"/>
    <property type="match status" value="1"/>
</dbReference>
<dbReference type="HOGENOM" id="CLU_069356_29_2_12"/>
<dbReference type="InterPro" id="IPR009057">
    <property type="entry name" value="Homeodomain-like_sf"/>
</dbReference>
<proteinExistence type="predicted"/>
<dbReference type="PANTHER" id="PTHR47506:SF1">
    <property type="entry name" value="HTH-TYPE TRANSCRIPTIONAL REGULATOR YJDC"/>
    <property type="match status" value="1"/>
</dbReference>
<dbReference type="PANTHER" id="PTHR47506">
    <property type="entry name" value="TRANSCRIPTIONAL REGULATORY PROTEIN"/>
    <property type="match status" value="1"/>
</dbReference>
<name>V5WFY9_9SPIO</name>
<sequence>MTLFMQQGYDQTSVNAIIDAVGVSKGAFYHYFKSKEELLDQLAERAAEQSLGGAQAILDDPEMSAVEKLNALFAQTNQFKAQNRDLMIAIAQVFYSDGNILLRSRLSERSVERVAPILAQILEQGRQEGSMDVVHPEETARFVLRIGTEVVQTFASGLGSGESGPGGSGSGESGHGLLSPEAREQINVAMEVYERSVERILGLSDGSLTLIDDSIIELITGEKHD</sequence>
<feature type="DNA-binding region" description="H-T-H motif" evidence="4">
    <location>
        <begin position="13"/>
        <end position="32"/>
    </location>
</feature>
<accession>V5WFY9</accession>
<dbReference type="PATRIC" id="fig|1307761.3.peg.643"/>
<feature type="compositionally biased region" description="Gly residues" evidence="5">
    <location>
        <begin position="158"/>
        <end position="174"/>
    </location>
</feature>
<keyword evidence="2 4" id="KW-0238">DNA-binding</keyword>
<evidence type="ECO:0000256" key="1">
    <source>
        <dbReference type="ARBA" id="ARBA00023015"/>
    </source>
</evidence>
<protein>
    <submittedName>
        <fullName evidence="7">Transcriptional regulator, TetR family</fullName>
    </submittedName>
</protein>
<feature type="domain" description="HTH tetR-type" evidence="6">
    <location>
        <begin position="1"/>
        <end position="50"/>
    </location>
</feature>
<feature type="region of interest" description="Disordered" evidence="5">
    <location>
        <begin position="157"/>
        <end position="178"/>
    </location>
</feature>
<dbReference type="SUPFAM" id="SSF48498">
    <property type="entry name" value="Tetracyclin repressor-like, C-terminal domain"/>
    <property type="match status" value="1"/>
</dbReference>
<evidence type="ECO:0000256" key="3">
    <source>
        <dbReference type="ARBA" id="ARBA00023163"/>
    </source>
</evidence>
<keyword evidence="1" id="KW-0805">Transcription regulation</keyword>
<dbReference type="PROSITE" id="PS01081">
    <property type="entry name" value="HTH_TETR_1"/>
    <property type="match status" value="1"/>
</dbReference>
<evidence type="ECO:0000313" key="8">
    <source>
        <dbReference type="Proteomes" id="UP000018680"/>
    </source>
</evidence>
<dbReference type="InterPro" id="IPR001647">
    <property type="entry name" value="HTH_TetR"/>
</dbReference>
<dbReference type="PROSITE" id="PS50977">
    <property type="entry name" value="HTH_TETR_2"/>
    <property type="match status" value="1"/>
</dbReference>
<dbReference type="STRING" id="1307761.L21SP2_0642"/>
<dbReference type="InterPro" id="IPR036271">
    <property type="entry name" value="Tet_transcr_reg_TetR-rel_C_sf"/>
</dbReference>
<dbReference type="Proteomes" id="UP000018680">
    <property type="component" value="Chromosome"/>
</dbReference>
<gene>
    <name evidence="7" type="ORF">L21SP2_0642</name>
</gene>
<dbReference type="EMBL" id="CP006939">
    <property type="protein sequence ID" value="AHC14071.1"/>
    <property type="molecule type" value="Genomic_DNA"/>
</dbReference>
<evidence type="ECO:0000256" key="2">
    <source>
        <dbReference type="ARBA" id="ARBA00023125"/>
    </source>
</evidence>
<organism evidence="7 8">
    <name type="scientific">Salinispira pacifica</name>
    <dbReference type="NCBI Taxonomy" id="1307761"/>
    <lineage>
        <taxon>Bacteria</taxon>
        <taxon>Pseudomonadati</taxon>
        <taxon>Spirochaetota</taxon>
        <taxon>Spirochaetia</taxon>
        <taxon>Spirochaetales</taxon>
        <taxon>Spirochaetaceae</taxon>
        <taxon>Salinispira</taxon>
    </lineage>
</organism>
<dbReference type="AlphaFoldDB" id="V5WFY9"/>
<evidence type="ECO:0000313" key="7">
    <source>
        <dbReference type="EMBL" id="AHC14071.1"/>
    </source>
</evidence>
<keyword evidence="3" id="KW-0804">Transcription</keyword>